<proteinExistence type="predicted"/>
<name>X1U254_9ZZZZ</name>
<comment type="caution">
    <text evidence="1">The sequence shown here is derived from an EMBL/GenBank/DDBJ whole genome shotgun (WGS) entry which is preliminary data.</text>
</comment>
<organism evidence="1">
    <name type="scientific">marine sediment metagenome</name>
    <dbReference type="NCBI Taxonomy" id="412755"/>
    <lineage>
        <taxon>unclassified sequences</taxon>
        <taxon>metagenomes</taxon>
        <taxon>ecological metagenomes</taxon>
    </lineage>
</organism>
<reference evidence="1" key="1">
    <citation type="journal article" date="2014" name="Front. Microbiol.">
        <title>High frequency of phylogenetically diverse reductive dehalogenase-homologous genes in deep subseafloor sedimentary metagenomes.</title>
        <authorList>
            <person name="Kawai M."/>
            <person name="Futagami T."/>
            <person name="Toyoda A."/>
            <person name="Takaki Y."/>
            <person name="Nishi S."/>
            <person name="Hori S."/>
            <person name="Arai W."/>
            <person name="Tsubouchi T."/>
            <person name="Morono Y."/>
            <person name="Uchiyama I."/>
            <person name="Ito T."/>
            <person name="Fujiyama A."/>
            <person name="Inagaki F."/>
            <person name="Takami H."/>
        </authorList>
    </citation>
    <scope>NUCLEOTIDE SEQUENCE</scope>
    <source>
        <strain evidence="1">Expedition CK06-06</strain>
    </source>
</reference>
<evidence type="ECO:0000313" key="1">
    <source>
        <dbReference type="EMBL" id="GAI97696.1"/>
    </source>
</evidence>
<feature type="non-terminal residue" evidence="1">
    <location>
        <position position="105"/>
    </location>
</feature>
<gene>
    <name evidence="1" type="ORF">S12H4_39118</name>
</gene>
<dbReference type="EMBL" id="BARW01023613">
    <property type="protein sequence ID" value="GAI97696.1"/>
    <property type="molecule type" value="Genomic_DNA"/>
</dbReference>
<dbReference type="AlphaFoldDB" id="X1U254"/>
<accession>X1U254</accession>
<sequence>MRITMEVLVGKDEGRWPKGTRVRKVNTKAGDAHQDGALGTIVGALGPASPSQRAELIIELAKKGMNGDIEYFYWVEWDNMPGIPVGIADFRIEPIEEEEKDVSNK</sequence>
<protein>
    <submittedName>
        <fullName evidence="1">Uncharacterized protein</fullName>
    </submittedName>
</protein>